<comment type="caution">
    <text evidence="1">The sequence shown here is derived from an EMBL/GenBank/DDBJ whole genome shotgun (WGS) entry which is preliminary data.</text>
</comment>
<protein>
    <submittedName>
        <fullName evidence="1">Uncharacterized protein</fullName>
    </submittedName>
</protein>
<dbReference type="AlphaFoldDB" id="A0A2T2XUS4"/>
<sequence length="245" mass="28176">MTPATLPQKLWRPLAEVKNYIEKMPDGVKLLDVSRKVENFGKLSAKEKKQLVDFLGERESIIVLKIKKAGGQNGMTLLRHKKYGYPKSDDDNQIVKNLDFKICSKCKKEKPRSEFYVNNSMPDGNQSYCKECVKASTHERSWKKDENYAKRITTQPVTEEVTMSTEQNNSVSPESLRKQAEELLKAAEIAEKKRQENDLFNKTLNPLKLELSQAAGKMQRKLDEFIDCMDEMNKAIQKLKELSAQ</sequence>
<organism evidence="1 2">
    <name type="scientific">Kluyvera genomosp. 2</name>
    <dbReference type="NCBI Taxonomy" id="2774054"/>
    <lineage>
        <taxon>Bacteria</taxon>
        <taxon>Pseudomonadati</taxon>
        <taxon>Pseudomonadota</taxon>
        <taxon>Gammaproteobacteria</taxon>
        <taxon>Enterobacterales</taxon>
        <taxon>Enterobacteriaceae</taxon>
        <taxon>Kluyvera</taxon>
    </lineage>
</organism>
<name>A0A2T2XUS4_9ENTR</name>
<evidence type="ECO:0000313" key="2">
    <source>
        <dbReference type="Proteomes" id="UP000240892"/>
    </source>
</evidence>
<keyword evidence="2" id="KW-1185">Reference proteome</keyword>
<accession>A0A2T2XUS4</accession>
<evidence type="ECO:0000313" key="1">
    <source>
        <dbReference type="EMBL" id="PSR44073.1"/>
    </source>
</evidence>
<reference evidence="1 2" key="1">
    <citation type="submission" date="2018-03" db="EMBL/GenBank/DDBJ databases">
        <title>First report of an OXA-48+CTX-M-M-producing Kluyvera ascorbata clone recovered from patients admitted in a University Hospital in Madrid, Spain.</title>
        <authorList>
            <person name="Hernandez-Garcia M."/>
            <person name="Leon-Sampedro R."/>
            <person name="Perez-Viso B."/>
            <person name="Morosini M.I."/>
            <person name="Lopez-Fresnena N."/>
            <person name="Coque T.M."/>
            <person name="Bonten M."/>
            <person name="Malhotra-Kumar S."/>
            <person name="Ruiz-Garbajosa P."/>
            <person name="Canton R."/>
        </authorList>
    </citation>
    <scope>NUCLEOTIDE SEQUENCE [LARGE SCALE GENOMIC DNA]</scope>
    <source>
        <strain evidence="1 2">KA2</strain>
    </source>
</reference>
<dbReference type="Proteomes" id="UP000240892">
    <property type="component" value="Unassembled WGS sequence"/>
</dbReference>
<dbReference type="EMBL" id="PYHO01000052">
    <property type="protein sequence ID" value="PSR44073.1"/>
    <property type="molecule type" value="Genomic_DNA"/>
</dbReference>
<gene>
    <name evidence="1" type="ORF">C8256_25220</name>
</gene>
<dbReference type="RefSeq" id="WP_065944927.1">
    <property type="nucleotide sequence ID" value="NZ_CABMMU010000052.1"/>
</dbReference>
<proteinExistence type="predicted"/>